<dbReference type="PANTHER" id="PTHR10237">
    <property type="entry name" value="DEFORMED EPIDERMAL AUTOREGULATORY FACTOR 1 HOMOLOG SUPPRESSIN"/>
    <property type="match status" value="1"/>
</dbReference>
<dbReference type="PROSITE" id="PS01360">
    <property type="entry name" value="ZF_MYND_1"/>
    <property type="match status" value="1"/>
</dbReference>
<keyword evidence="6" id="KW-1133">Transmembrane helix</keyword>
<feature type="region of interest" description="Disordered" evidence="5">
    <location>
        <begin position="1820"/>
        <end position="1864"/>
    </location>
</feature>
<keyword evidence="6" id="KW-0812">Transmembrane</keyword>
<dbReference type="InterPro" id="IPR024119">
    <property type="entry name" value="TF_DEAF-1"/>
</dbReference>
<feature type="transmembrane region" description="Helical" evidence="6">
    <location>
        <begin position="1742"/>
        <end position="1760"/>
    </location>
</feature>
<evidence type="ECO:0000313" key="8">
    <source>
        <dbReference type="EMBL" id="GAT47560.1"/>
    </source>
</evidence>
<evidence type="ECO:0000313" key="9">
    <source>
        <dbReference type="Proteomes" id="UP000815677"/>
    </source>
</evidence>
<accession>A0ABQ0L8V3</accession>
<evidence type="ECO:0000256" key="3">
    <source>
        <dbReference type="ARBA" id="ARBA00022833"/>
    </source>
</evidence>
<dbReference type="InterPro" id="IPR002893">
    <property type="entry name" value="Znf_MYND"/>
</dbReference>
<feature type="transmembrane region" description="Helical" evidence="6">
    <location>
        <begin position="1772"/>
        <end position="1803"/>
    </location>
</feature>
<dbReference type="EMBL" id="DF843698">
    <property type="protein sequence ID" value="GAT47560.1"/>
    <property type="molecule type" value="Genomic_DNA"/>
</dbReference>
<feature type="region of interest" description="Disordered" evidence="5">
    <location>
        <begin position="303"/>
        <end position="415"/>
    </location>
</feature>
<feature type="transmembrane region" description="Helical" evidence="6">
    <location>
        <begin position="1617"/>
        <end position="1644"/>
    </location>
</feature>
<proteinExistence type="predicted"/>
<keyword evidence="1" id="KW-0479">Metal-binding</keyword>
<dbReference type="SUPFAM" id="SSF144232">
    <property type="entry name" value="HIT/MYND zinc finger-like"/>
    <property type="match status" value="2"/>
</dbReference>
<protein>
    <recommendedName>
        <fullName evidence="7">MYND-type domain-containing protein</fullName>
    </recommendedName>
</protein>
<organism evidence="8 9">
    <name type="scientific">Mycena chlorophos</name>
    <name type="common">Agaric fungus</name>
    <name type="synonym">Agaricus chlorophos</name>
    <dbReference type="NCBI Taxonomy" id="658473"/>
    <lineage>
        <taxon>Eukaryota</taxon>
        <taxon>Fungi</taxon>
        <taxon>Dikarya</taxon>
        <taxon>Basidiomycota</taxon>
        <taxon>Agaricomycotina</taxon>
        <taxon>Agaricomycetes</taxon>
        <taxon>Agaricomycetidae</taxon>
        <taxon>Agaricales</taxon>
        <taxon>Marasmiineae</taxon>
        <taxon>Mycenaceae</taxon>
        <taxon>Mycena</taxon>
    </lineage>
</organism>
<feature type="domain" description="MYND-type" evidence="7">
    <location>
        <begin position="1297"/>
        <end position="1339"/>
    </location>
</feature>
<evidence type="ECO:0000259" key="7">
    <source>
        <dbReference type="PROSITE" id="PS50865"/>
    </source>
</evidence>
<evidence type="ECO:0000256" key="5">
    <source>
        <dbReference type="SAM" id="MobiDB-lite"/>
    </source>
</evidence>
<keyword evidence="2 4" id="KW-0863">Zinc-finger</keyword>
<reference evidence="8" key="1">
    <citation type="submission" date="2014-09" db="EMBL/GenBank/DDBJ databases">
        <title>Genome sequence of the luminous mushroom Mycena chlorophos for searching fungal bioluminescence genes.</title>
        <authorList>
            <person name="Tanaka Y."/>
            <person name="Kasuga D."/>
            <person name="Oba Y."/>
            <person name="Hase S."/>
            <person name="Sato K."/>
            <person name="Oba Y."/>
            <person name="Sakakibara Y."/>
        </authorList>
    </citation>
    <scope>NUCLEOTIDE SEQUENCE</scope>
</reference>
<evidence type="ECO:0000256" key="1">
    <source>
        <dbReference type="ARBA" id="ARBA00022723"/>
    </source>
</evidence>
<feature type="domain" description="MYND-type" evidence="7">
    <location>
        <begin position="693"/>
        <end position="735"/>
    </location>
</feature>
<dbReference type="PANTHER" id="PTHR10237:SF15">
    <property type="entry name" value="LD37257P"/>
    <property type="match status" value="1"/>
</dbReference>
<feature type="compositionally biased region" description="Basic and acidic residues" evidence="5">
    <location>
        <begin position="1830"/>
        <end position="1842"/>
    </location>
</feature>
<name>A0ABQ0L8V3_MYCCL</name>
<gene>
    <name evidence="8" type="ORF">MCHLO_05018</name>
</gene>
<feature type="compositionally biased region" description="Low complexity" evidence="5">
    <location>
        <begin position="384"/>
        <end position="401"/>
    </location>
</feature>
<keyword evidence="9" id="KW-1185">Reference proteome</keyword>
<sequence length="1864" mass="202075">MTQLYDADLAVDDPGVVDVRPAIQAQAPVEQHAAAEKAPGSTVLGSNDSDDSTAVAAVDPNPNAAVAGAELAVASLAASTVNDVVVPDNEQQHSETTPLFYGRPSEDVKTWLGQFSSGEDTPVVARAFAALSPDIRDRLSRRATLRKENPEEWEWVVFARMVEKVVNDKRNEEKALEKIRNPVKPTGALAQFREDHPVAAVAAGVGIAVAAPIVAPMAMVGALHAVGFGAGGVAAGSLAAGLQVAMRGGFAIASSIGAGGAALAVAAPIASAGAAAVGVFGAAQLMPRSGDDGTVIDGAEKVKNKDAENAEAEAQKKTEVNANTSPLAPRSPATRQRRRHVARREPAPQASRRFANLVASQPLVFPPPSTTTPMEESKLEPAAPSSSTTSPPPRSTSNDPSIPISVDATEPEPAGVDVAETERTLAEEEILKDPAVAKRVREDLIKTMLCHKWHQDLHVPPADFGIPLRLVHVEDWNWHFEQVYKRKYGSRSADVGPLPPNLDGMDMVDASYTGNAPLARRDEAAARAVLGAMQGDLVPRVRDVLTEGKFERDWAEMEREAKLRLLIKALARGADVAGERSRADCPEMSAFGLVGDRTQDGEAGLVPLLKLFAERNDACVEDNVFFFPHAKSTLEMHPLLRTPPDDFLHAWGRLRVTKRSLFITATLAAVLDLHDNVKPKSYPRAFTDELPACFHCGVDAGAASSVLSKCSGCSYALYCSAACQKANWRAHKALCALAKKTNALAAGSKTSSGRKRSSDGMMFAELVAMERAISKLRLTKKASSATAELRRDSRQARHSDLGRYVNHHVKRPRVSDAGIFSSDTHRNASAVTAAVCAECAPVPSQGAPCFRLSPRRLHIPPFQAPAAAACRGDASASALRQLLDYFASKEWNDAQEHAFLLICYRILDPELIPTLPSSVNESLDRDAIATIRRVFPFLDVLVQIRFTPLEIGPYIWPRCFAWFKFFHENWLRFAEEPALESVVATPGLYSEFIVFASTFQQPRGGLSTDTPGFRIILLAAWKVALPQLPRGYLRSNLVNRLYHYTMEFQHDSPANVAELVEGSGGTLDTLAELCVSLLRTVSTRDELIPGPGPTRMADAIGYTVAFIMATDLTISPNPAERREMAAQNWVDTPVAEFAQSLLGAGIIPALVRTISVLLAEPVVPRDHAVGDALFRSLVFVERLLSANKGSRHHYAVVRAGIVPLLLTMASREYAHDIQPCVARLLGECLPLNSADWKVVRAFPTAIQHARGVLAQRACRKVSKDPNWTGFLSAAERAIEISETLDKDDAPKVGECDNLQCHATLPRRSLKRCSSCEAVQYCSKACQRADWKDGAHKADCRVFGQFFLSATVAPRFGTKTRNFLRATVQRDYRDRLVDICLDYVRFFRNPIASGPSQGVPLTVFDYTAQPFQVRVGGLRPGSELSVKKEEEGSLFEALGRFVVRAGASGGRVHAHVVKMWRDAELRWVFVPLRCASGVLFDSLRDLAGREEGRDEEEMRRTLLGFVETLSAEDIGRVWDSSGLEPALLPSFAVFSTYELSPSSSTTMSSRSRRRASTTRRLRTILLLLLIPLTLFLLSSRSNTFYPPGRSASRPLVPPSLTRGVDVALEWAWERVLRVVAGTALVMALVFLWLFVAGLGGALARCSCCGGVGRRRREALVLAESASGPEREKAEEQHKRSTSGKGGDATTSSTSLAAAAVEEGRVSIPAVPIPTLATPDVDVDSAFASAPGGSLNTSISLPTAFLSLVLCTAYMLLDLWLFDVLDREAFDEPLGYSLLAVAIHEGRGVAELGCVLVFGAVWVWWRERERYGQRERGRGRIRDAGLEDLDEEQKVGEGGDRDVDVDGEQAPPVRVVVSPPPPETAP</sequence>
<evidence type="ECO:0000256" key="6">
    <source>
        <dbReference type="SAM" id="Phobius"/>
    </source>
</evidence>
<dbReference type="Proteomes" id="UP000815677">
    <property type="component" value="Unassembled WGS sequence"/>
</dbReference>
<feature type="region of interest" description="Disordered" evidence="5">
    <location>
        <begin position="27"/>
        <end position="52"/>
    </location>
</feature>
<feature type="region of interest" description="Disordered" evidence="5">
    <location>
        <begin position="1662"/>
        <end position="1691"/>
    </location>
</feature>
<feature type="compositionally biased region" description="Basic and acidic residues" evidence="5">
    <location>
        <begin position="1667"/>
        <end position="1677"/>
    </location>
</feature>
<feature type="compositionally biased region" description="Basic and acidic residues" evidence="5">
    <location>
        <begin position="303"/>
        <end position="319"/>
    </location>
</feature>
<evidence type="ECO:0000256" key="4">
    <source>
        <dbReference type="PROSITE-ProRule" id="PRU00134"/>
    </source>
</evidence>
<feature type="transmembrane region" description="Helical" evidence="6">
    <location>
        <begin position="198"/>
        <end position="219"/>
    </location>
</feature>
<evidence type="ECO:0000256" key="2">
    <source>
        <dbReference type="ARBA" id="ARBA00022771"/>
    </source>
</evidence>
<dbReference type="Gene3D" id="6.10.140.2220">
    <property type="match status" value="2"/>
</dbReference>
<feature type="transmembrane region" description="Helical" evidence="6">
    <location>
        <begin position="225"/>
        <end position="246"/>
    </location>
</feature>
<dbReference type="PROSITE" id="PS50865">
    <property type="entry name" value="ZF_MYND_2"/>
    <property type="match status" value="2"/>
</dbReference>
<keyword evidence="6" id="KW-0472">Membrane</keyword>
<feature type="transmembrane region" description="Helical" evidence="6">
    <location>
        <begin position="258"/>
        <end position="283"/>
    </location>
</feature>
<keyword evidence="3" id="KW-0862">Zinc</keyword>
<dbReference type="Pfam" id="PF01753">
    <property type="entry name" value="zf-MYND"/>
    <property type="match status" value="2"/>
</dbReference>